<evidence type="ECO:0000256" key="8">
    <source>
        <dbReference type="SAM" id="Phobius"/>
    </source>
</evidence>
<evidence type="ECO:0000256" key="2">
    <source>
        <dbReference type="ARBA" id="ARBA00022475"/>
    </source>
</evidence>
<evidence type="ECO:0000256" key="7">
    <source>
        <dbReference type="ARBA" id="ARBA00023136"/>
    </source>
</evidence>
<keyword evidence="2" id="KW-1003">Cell membrane</keyword>
<evidence type="ECO:0000256" key="5">
    <source>
        <dbReference type="ARBA" id="ARBA00022692"/>
    </source>
</evidence>
<reference evidence="10 11" key="1">
    <citation type="submission" date="2019-03" db="EMBL/GenBank/DDBJ databases">
        <title>Whole genome sequence of a novel Rubrobacter taiwanensis strain, isolated from Yellowstone National Park.</title>
        <authorList>
            <person name="Freed S."/>
            <person name="Ramaley R.F."/>
            <person name="Kyndt J.A."/>
        </authorList>
    </citation>
    <scope>NUCLEOTIDE SEQUENCE [LARGE SCALE GENOMIC DNA]</scope>
    <source>
        <strain evidence="10 11">Yellowstone</strain>
    </source>
</reference>
<evidence type="ECO:0000313" key="11">
    <source>
        <dbReference type="Proteomes" id="UP000295244"/>
    </source>
</evidence>
<keyword evidence="4 10" id="KW-0808">Transferase</keyword>
<evidence type="ECO:0000256" key="4">
    <source>
        <dbReference type="ARBA" id="ARBA00022679"/>
    </source>
</evidence>
<feature type="transmembrane region" description="Helical" evidence="8">
    <location>
        <begin position="142"/>
        <end position="160"/>
    </location>
</feature>
<evidence type="ECO:0000256" key="3">
    <source>
        <dbReference type="ARBA" id="ARBA00022676"/>
    </source>
</evidence>
<dbReference type="InterPro" id="IPR050297">
    <property type="entry name" value="LipidA_mod_glycosyltrf_83"/>
</dbReference>
<feature type="domain" description="Glycosyltransferase RgtA/B/C/D-like" evidence="9">
    <location>
        <begin position="70"/>
        <end position="191"/>
    </location>
</feature>
<evidence type="ECO:0000256" key="6">
    <source>
        <dbReference type="ARBA" id="ARBA00022989"/>
    </source>
</evidence>
<organism evidence="10 11">
    <name type="scientific">Rubrobacter taiwanensis</name>
    <dbReference type="NCBI Taxonomy" id="185139"/>
    <lineage>
        <taxon>Bacteria</taxon>
        <taxon>Bacillati</taxon>
        <taxon>Actinomycetota</taxon>
        <taxon>Rubrobacteria</taxon>
        <taxon>Rubrobacterales</taxon>
        <taxon>Rubrobacteraceae</taxon>
        <taxon>Rubrobacter</taxon>
    </lineage>
</organism>
<feature type="transmembrane region" description="Helical" evidence="8">
    <location>
        <begin position="120"/>
        <end position="136"/>
    </location>
</feature>
<dbReference type="PANTHER" id="PTHR33908:SF11">
    <property type="entry name" value="MEMBRANE PROTEIN"/>
    <property type="match status" value="1"/>
</dbReference>
<dbReference type="Proteomes" id="UP000295244">
    <property type="component" value="Unassembled WGS sequence"/>
</dbReference>
<dbReference type="InterPro" id="IPR038731">
    <property type="entry name" value="RgtA/B/C-like"/>
</dbReference>
<feature type="transmembrane region" description="Helical" evidence="8">
    <location>
        <begin position="304"/>
        <end position="325"/>
    </location>
</feature>
<dbReference type="GO" id="GO:0009103">
    <property type="term" value="P:lipopolysaccharide biosynthetic process"/>
    <property type="evidence" value="ECO:0007669"/>
    <property type="project" value="UniProtKB-ARBA"/>
</dbReference>
<protein>
    <submittedName>
        <fullName evidence="10">Phospholipid carrier-dependent glycosyltransferase</fullName>
    </submittedName>
</protein>
<dbReference type="PANTHER" id="PTHR33908">
    <property type="entry name" value="MANNOSYLTRANSFERASE YKCB-RELATED"/>
    <property type="match status" value="1"/>
</dbReference>
<feature type="transmembrane region" description="Helical" evidence="8">
    <location>
        <begin position="263"/>
        <end position="284"/>
    </location>
</feature>
<sequence>MLRRLYRHPHVLRGSGLHVALLCLIVILGSVLRFCGLGRESLWNDELASWLIGNQPTLSGVLDEVAADIHPPGYQILLYYVQQHLGETEFLLRLPSALAGAVAVPLTYLLGRRIYSGREGLISCAMMAVMWAPIYYSQEARAYSLLLLAVLAAAYFWVPLARSLIEGRIPELTTVFGYILCAAAACYLHYFGLLFVALQGAVAALPALRNLRGLALALAIYGAVALTYLPWLPGMLYQLEVSSERGGWIPAPEPAAAPDFARFLFNGSAWLLAVALALFGFLLARSLLSAAKEGRVADLPRSPGLLLALWLSGPFVIAYAASVLFSPILTERNLIISLPAACLLLARSVTRLPGGAMGQSAAALGLAGVFLAHLIFSLDYYSEPQKTQFREAAAYIAANGMPGEAVVVGCAHRLEYFNYYFERGGSPLRVRLWGCREEQLRGLFRTLEDREPRQIWYIRADRLPEEGVVRALRRELEPAGHREFEGAEVWLFKEGG</sequence>
<evidence type="ECO:0000256" key="1">
    <source>
        <dbReference type="ARBA" id="ARBA00004651"/>
    </source>
</evidence>
<dbReference type="EMBL" id="SKBU01000015">
    <property type="protein sequence ID" value="TCJ16767.1"/>
    <property type="molecule type" value="Genomic_DNA"/>
</dbReference>
<gene>
    <name evidence="10" type="ORF">E0L93_08565</name>
</gene>
<comment type="subcellular location">
    <subcellularLocation>
        <location evidence="1">Cell membrane</location>
        <topology evidence="1">Multi-pass membrane protein</topology>
    </subcellularLocation>
</comment>
<feature type="transmembrane region" description="Helical" evidence="8">
    <location>
        <begin position="90"/>
        <end position="111"/>
    </location>
</feature>
<dbReference type="OrthoDB" id="5318634at2"/>
<dbReference type="RefSeq" id="WP_132690930.1">
    <property type="nucleotide sequence ID" value="NZ_SKBU01000015.1"/>
</dbReference>
<accession>A0A4R1BHU6</accession>
<feature type="transmembrane region" description="Helical" evidence="8">
    <location>
        <begin position="172"/>
        <end position="198"/>
    </location>
</feature>
<keyword evidence="3" id="KW-0328">Glycosyltransferase</keyword>
<keyword evidence="7 8" id="KW-0472">Membrane</keyword>
<evidence type="ECO:0000259" key="9">
    <source>
        <dbReference type="Pfam" id="PF13231"/>
    </source>
</evidence>
<proteinExistence type="predicted"/>
<dbReference type="GO" id="GO:0016763">
    <property type="term" value="F:pentosyltransferase activity"/>
    <property type="evidence" value="ECO:0007669"/>
    <property type="project" value="TreeGrafter"/>
</dbReference>
<dbReference type="AlphaFoldDB" id="A0A4R1BHU6"/>
<feature type="transmembrane region" description="Helical" evidence="8">
    <location>
        <begin position="361"/>
        <end position="381"/>
    </location>
</feature>
<keyword evidence="11" id="KW-1185">Reference proteome</keyword>
<keyword evidence="5 8" id="KW-0812">Transmembrane</keyword>
<feature type="transmembrane region" description="Helical" evidence="8">
    <location>
        <begin position="210"/>
        <end position="229"/>
    </location>
</feature>
<dbReference type="GO" id="GO:0005886">
    <property type="term" value="C:plasma membrane"/>
    <property type="evidence" value="ECO:0007669"/>
    <property type="project" value="UniProtKB-SubCell"/>
</dbReference>
<dbReference type="Pfam" id="PF13231">
    <property type="entry name" value="PMT_2"/>
    <property type="match status" value="1"/>
</dbReference>
<evidence type="ECO:0000313" key="10">
    <source>
        <dbReference type="EMBL" id="TCJ16767.1"/>
    </source>
</evidence>
<keyword evidence="6 8" id="KW-1133">Transmembrane helix</keyword>
<name>A0A4R1BHU6_9ACTN</name>
<comment type="caution">
    <text evidence="10">The sequence shown here is derived from an EMBL/GenBank/DDBJ whole genome shotgun (WGS) entry which is preliminary data.</text>
</comment>